<dbReference type="EMBL" id="VRMN01000005">
    <property type="protein sequence ID" value="KAA8493924.1"/>
    <property type="molecule type" value="Genomic_DNA"/>
</dbReference>
<dbReference type="Gene3D" id="3.30.70.330">
    <property type="match status" value="1"/>
</dbReference>
<feature type="region of interest" description="Disordered" evidence="3">
    <location>
        <begin position="120"/>
        <end position="139"/>
    </location>
</feature>
<keyword evidence="6" id="KW-1185">Reference proteome</keyword>
<name>A0A5J4YT74_PORPP</name>
<comment type="caution">
    <text evidence="5">The sequence shown here is derived from an EMBL/GenBank/DDBJ whole genome shotgun (WGS) entry which is preliminary data.</text>
</comment>
<evidence type="ECO:0000313" key="5">
    <source>
        <dbReference type="EMBL" id="KAA8493924.1"/>
    </source>
</evidence>
<dbReference type="OrthoDB" id="2573941at2759"/>
<proteinExistence type="predicted"/>
<dbReference type="PANTHER" id="PTHR45880">
    <property type="entry name" value="RNA-BINDING MOTIF PROTEIN, X-LINKED 2"/>
    <property type="match status" value="1"/>
</dbReference>
<accession>A0A5J4YT74</accession>
<dbReference type="PANTHER" id="PTHR45880:SF1">
    <property type="entry name" value="RNA-BINDING MOTIF PROTEIN, X-LINKED 2"/>
    <property type="match status" value="1"/>
</dbReference>
<dbReference type="Pfam" id="PF00076">
    <property type="entry name" value="RRM_1"/>
    <property type="match status" value="1"/>
</dbReference>
<dbReference type="PROSITE" id="PS50102">
    <property type="entry name" value="RRM"/>
    <property type="match status" value="1"/>
</dbReference>
<dbReference type="GO" id="GO:0071013">
    <property type="term" value="C:catalytic step 2 spliceosome"/>
    <property type="evidence" value="ECO:0007669"/>
    <property type="project" value="TreeGrafter"/>
</dbReference>
<evidence type="ECO:0000256" key="1">
    <source>
        <dbReference type="ARBA" id="ARBA00022884"/>
    </source>
</evidence>
<feature type="compositionally biased region" description="Polar residues" evidence="3">
    <location>
        <begin position="121"/>
        <end position="139"/>
    </location>
</feature>
<dbReference type="GO" id="GO:0000398">
    <property type="term" value="P:mRNA splicing, via spliceosome"/>
    <property type="evidence" value="ECO:0007669"/>
    <property type="project" value="TreeGrafter"/>
</dbReference>
<dbReference type="GO" id="GO:0005686">
    <property type="term" value="C:U2 snRNP"/>
    <property type="evidence" value="ECO:0007669"/>
    <property type="project" value="TreeGrafter"/>
</dbReference>
<dbReference type="InterPro" id="IPR051847">
    <property type="entry name" value="RNA_proc/Spliceosome_comp"/>
</dbReference>
<evidence type="ECO:0000256" key="2">
    <source>
        <dbReference type="PROSITE-ProRule" id="PRU00176"/>
    </source>
</evidence>
<dbReference type="InterPro" id="IPR035979">
    <property type="entry name" value="RBD_domain_sf"/>
</dbReference>
<dbReference type="Proteomes" id="UP000324585">
    <property type="component" value="Unassembled WGS sequence"/>
</dbReference>
<dbReference type="SUPFAM" id="SSF54928">
    <property type="entry name" value="RNA-binding domain, RBD"/>
    <property type="match status" value="1"/>
</dbReference>
<keyword evidence="1 2" id="KW-0694">RNA-binding</keyword>
<protein>
    <submittedName>
        <fullName evidence="5">RNA-binding motif protein, X-linked 2</fullName>
    </submittedName>
</protein>
<evidence type="ECO:0000256" key="3">
    <source>
        <dbReference type="SAM" id="MobiDB-lite"/>
    </source>
</evidence>
<dbReference type="InterPro" id="IPR000504">
    <property type="entry name" value="RRM_dom"/>
</dbReference>
<dbReference type="GO" id="GO:0003723">
    <property type="term" value="F:RNA binding"/>
    <property type="evidence" value="ECO:0007669"/>
    <property type="project" value="UniProtKB-UniRule"/>
</dbReference>
<evidence type="ECO:0000313" key="6">
    <source>
        <dbReference type="Proteomes" id="UP000324585"/>
    </source>
</evidence>
<dbReference type="GO" id="GO:0071011">
    <property type="term" value="C:precatalytic spliceosome"/>
    <property type="evidence" value="ECO:0007669"/>
    <property type="project" value="TreeGrafter"/>
</dbReference>
<evidence type="ECO:0000259" key="4">
    <source>
        <dbReference type="PROSITE" id="PS50102"/>
    </source>
</evidence>
<sequence length="208" mass="22914">MLSRIRAQEQVQERELLLGIAGTSASWHEQYAHSRTIYIGGLQPHLSASDIGAVFEQYGAVEHVHIVKDRTTGEPRGFGFLTYVDQRSTVLAVDNLNGIELAGQRLFVNHADHQHVRLDDGTNNASPQPMTSATVSDSLEQAAERIARAVGHERELLPQTQAGSGYPVVRANDGSEHDFASARDRVFVKLAERRKRQRGDDVDGPSIP</sequence>
<feature type="domain" description="RRM" evidence="4">
    <location>
        <begin position="35"/>
        <end position="113"/>
    </location>
</feature>
<gene>
    <name evidence="5" type="ORF">FVE85_3899</name>
</gene>
<reference evidence="6" key="1">
    <citation type="journal article" date="2019" name="Nat. Commun.">
        <title>Expansion of phycobilisome linker gene families in mesophilic red algae.</title>
        <authorList>
            <person name="Lee J."/>
            <person name="Kim D."/>
            <person name="Bhattacharya D."/>
            <person name="Yoon H.S."/>
        </authorList>
    </citation>
    <scope>NUCLEOTIDE SEQUENCE [LARGE SCALE GENOMIC DNA]</scope>
    <source>
        <strain evidence="6">CCMP 1328</strain>
    </source>
</reference>
<organism evidence="5 6">
    <name type="scientific">Porphyridium purpureum</name>
    <name type="common">Red alga</name>
    <name type="synonym">Porphyridium cruentum</name>
    <dbReference type="NCBI Taxonomy" id="35688"/>
    <lineage>
        <taxon>Eukaryota</taxon>
        <taxon>Rhodophyta</taxon>
        <taxon>Bangiophyceae</taxon>
        <taxon>Porphyridiales</taxon>
        <taxon>Porphyridiaceae</taxon>
        <taxon>Porphyridium</taxon>
    </lineage>
</organism>
<dbReference type="SMART" id="SM00360">
    <property type="entry name" value="RRM"/>
    <property type="match status" value="1"/>
</dbReference>
<dbReference type="AlphaFoldDB" id="A0A5J4YT74"/>
<dbReference type="InterPro" id="IPR012677">
    <property type="entry name" value="Nucleotide-bd_a/b_plait_sf"/>
</dbReference>